<organism evidence="1 2">
    <name type="scientific">Rasamsonia emersonii (strain ATCC 16479 / CBS 393.64 / IMI 116815)</name>
    <dbReference type="NCBI Taxonomy" id="1408163"/>
    <lineage>
        <taxon>Eukaryota</taxon>
        <taxon>Fungi</taxon>
        <taxon>Dikarya</taxon>
        <taxon>Ascomycota</taxon>
        <taxon>Pezizomycotina</taxon>
        <taxon>Eurotiomycetes</taxon>
        <taxon>Eurotiomycetidae</taxon>
        <taxon>Eurotiales</taxon>
        <taxon>Trichocomaceae</taxon>
        <taxon>Rasamsonia</taxon>
    </lineage>
</organism>
<protein>
    <submittedName>
        <fullName evidence="1">Uncharacterized protein</fullName>
    </submittedName>
</protein>
<sequence length="149" mass="17571">MTRPRYSYTPEVRHSGREFSSESEFHSHVRRAIIDSAHHQELVYTEVIPLWGENIVRFLNEAIEEKKYLSAIEFFQPPYAGSRKEPDLFIRADRLSPNNLHPYPNTDRDNAVLLEPPPVGDHEDELEKMKLEMGVLKEMLRARRRSERN</sequence>
<gene>
    <name evidence="1" type="ORF">T310_5617</name>
</gene>
<keyword evidence="2" id="KW-1185">Reference proteome</keyword>
<evidence type="ECO:0000313" key="1">
    <source>
        <dbReference type="EMBL" id="KKA20362.1"/>
    </source>
</evidence>
<dbReference type="OrthoDB" id="76567at2759"/>
<evidence type="ECO:0000313" key="2">
    <source>
        <dbReference type="Proteomes" id="UP000053958"/>
    </source>
</evidence>
<proteinExistence type="predicted"/>
<name>A0A0F4YQ04_RASE3</name>
<reference evidence="1 2" key="1">
    <citation type="submission" date="2015-04" db="EMBL/GenBank/DDBJ databases">
        <authorList>
            <person name="Heijne W.H."/>
            <person name="Fedorova N.D."/>
            <person name="Nierman W.C."/>
            <person name="Vollebregt A.W."/>
            <person name="Zhao Z."/>
            <person name="Wu L."/>
            <person name="Kumar M."/>
            <person name="Stam H."/>
            <person name="van den Berg M.A."/>
            <person name="Pel H.J."/>
        </authorList>
    </citation>
    <scope>NUCLEOTIDE SEQUENCE [LARGE SCALE GENOMIC DNA]</scope>
    <source>
        <strain evidence="1 2">CBS 393.64</strain>
    </source>
</reference>
<dbReference type="GeneID" id="25317957"/>
<dbReference type="EMBL" id="LASV01000266">
    <property type="protein sequence ID" value="KKA20362.1"/>
    <property type="molecule type" value="Genomic_DNA"/>
</dbReference>
<dbReference type="Proteomes" id="UP000053958">
    <property type="component" value="Unassembled WGS sequence"/>
</dbReference>
<comment type="caution">
    <text evidence="1">The sequence shown here is derived from an EMBL/GenBank/DDBJ whole genome shotgun (WGS) entry which is preliminary data.</text>
</comment>
<accession>A0A0F4YQ04</accession>
<dbReference type="AlphaFoldDB" id="A0A0F4YQ04"/>
<dbReference type="RefSeq" id="XP_013326974.1">
    <property type="nucleotide sequence ID" value="XM_013471520.1"/>
</dbReference>